<dbReference type="Pfam" id="PF07690">
    <property type="entry name" value="MFS_1"/>
    <property type="match status" value="1"/>
</dbReference>
<dbReference type="EMBL" id="RCZI01000002">
    <property type="protein sequence ID" value="TPG29142.1"/>
    <property type="molecule type" value="Genomic_DNA"/>
</dbReference>
<dbReference type="InterPro" id="IPR020846">
    <property type="entry name" value="MFS_dom"/>
</dbReference>
<evidence type="ECO:0000256" key="3">
    <source>
        <dbReference type="ARBA" id="ARBA00022692"/>
    </source>
</evidence>
<feature type="transmembrane region" description="Helical" evidence="6">
    <location>
        <begin position="240"/>
        <end position="261"/>
    </location>
</feature>
<evidence type="ECO:0000256" key="6">
    <source>
        <dbReference type="SAM" id="Phobius"/>
    </source>
</evidence>
<dbReference type="GO" id="GO:0022857">
    <property type="term" value="F:transmembrane transporter activity"/>
    <property type="evidence" value="ECO:0007669"/>
    <property type="project" value="InterPro"/>
</dbReference>
<accession>A0A502DXK4</accession>
<gene>
    <name evidence="8" type="ORF">EAH82_10315</name>
</gene>
<feature type="transmembrane region" description="Helical" evidence="6">
    <location>
        <begin position="196"/>
        <end position="220"/>
    </location>
</feature>
<dbReference type="InterPro" id="IPR011701">
    <property type="entry name" value="MFS"/>
</dbReference>
<name>A0A502DXK4_9BURK</name>
<comment type="subcellular location">
    <subcellularLocation>
        <location evidence="1">Cell membrane</location>
        <topology evidence="1">Multi-pass membrane protein</topology>
    </subcellularLocation>
</comment>
<feature type="transmembrane region" description="Helical" evidence="6">
    <location>
        <begin position="273"/>
        <end position="290"/>
    </location>
</feature>
<keyword evidence="4 6" id="KW-1133">Transmembrane helix</keyword>
<evidence type="ECO:0000313" key="9">
    <source>
        <dbReference type="Proteomes" id="UP000319212"/>
    </source>
</evidence>
<feature type="transmembrane region" description="Helical" evidence="6">
    <location>
        <begin position="364"/>
        <end position="385"/>
    </location>
</feature>
<feature type="transmembrane region" description="Helical" evidence="6">
    <location>
        <begin position="330"/>
        <end position="358"/>
    </location>
</feature>
<comment type="caution">
    <text evidence="8">The sequence shown here is derived from an EMBL/GenBank/DDBJ whole genome shotgun (WGS) entry which is preliminary data.</text>
</comment>
<feature type="domain" description="Major facilitator superfamily (MFS) profile" evidence="7">
    <location>
        <begin position="1"/>
        <end position="390"/>
    </location>
</feature>
<dbReference type="PROSITE" id="PS50850">
    <property type="entry name" value="MFS"/>
    <property type="match status" value="1"/>
</dbReference>
<dbReference type="GO" id="GO:0005886">
    <property type="term" value="C:plasma membrane"/>
    <property type="evidence" value="ECO:0007669"/>
    <property type="project" value="UniProtKB-SubCell"/>
</dbReference>
<keyword evidence="2" id="KW-1003">Cell membrane</keyword>
<organism evidence="8 9">
    <name type="scientific">Variovorax guangxiensis</name>
    <dbReference type="NCBI Taxonomy" id="1775474"/>
    <lineage>
        <taxon>Bacteria</taxon>
        <taxon>Pseudomonadati</taxon>
        <taxon>Pseudomonadota</taxon>
        <taxon>Betaproteobacteria</taxon>
        <taxon>Burkholderiales</taxon>
        <taxon>Comamonadaceae</taxon>
        <taxon>Variovorax</taxon>
    </lineage>
</organism>
<evidence type="ECO:0000313" key="8">
    <source>
        <dbReference type="EMBL" id="TPG29142.1"/>
    </source>
</evidence>
<evidence type="ECO:0000256" key="5">
    <source>
        <dbReference type="ARBA" id="ARBA00023136"/>
    </source>
</evidence>
<dbReference type="AlphaFoldDB" id="A0A502DXK4"/>
<dbReference type="PANTHER" id="PTHR43124:SF3">
    <property type="entry name" value="CHLORAMPHENICOL EFFLUX PUMP RV0191"/>
    <property type="match status" value="1"/>
</dbReference>
<dbReference type="Gene3D" id="1.20.1250.20">
    <property type="entry name" value="MFS general substrate transporter like domains"/>
    <property type="match status" value="1"/>
</dbReference>
<proteinExistence type="predicted"/>
<feature type="transmembrane region" description="Helical" evidence="6">
    <location>
        <begin position="125"/>
        <end position="149"/>
    </location>
</feature>
<evidence type="ECO:0000256" key="2">
    <source>
        <dbReference type="ARBA" id="ARBA00022475"/>
    </source>
</evidence>
<evidence type="ECO:0000259" key="7">
    <source>
        <dbReference type="PROSITE" id="PS50850"/>
    </source>
</evidence>
<keyword evidence="3 6" id="KW-0812">Transmembrane</keyword>
<feature type="transmembrane region" description="Helical" evidence="6">
    <location>
        <begin position="296"/>
        <end position="318"/>
    </location>
</feature>
<dbReference type="OrthoDB" id="8792530at2"/>
<dbReference type="SUPFAM" id="SSF103473">
    <property type="entry name" value="MFS general substrate transporter"/>
    <property type="match status" value="1"/>
</dbReference>
<dbReference type="InterPro" id="IPR050189">
    <property type="entry name" value="MFS_Efflux_Transporters"/>
</dbReference>
<feature type="transmembrane region" description="Helical" evidence="6">
    <location>
        <begin position="155"/>
        <end position="175"/>
    </location>
</feature>
<feature type="transmembrane region" description="Helical" evidence="6">
    <location>
        <begin position="91"/>
        <end position="113"/>
    </location>
</feature>
<keyword evidence="5 6" id="KW-0472">Membrane</keyword>
<dbReference type="InterPro" id="IPR036259">
    <property type="entry name" value="MFS_trans_sf"/>
</dbReference>
<feature type="transmembrane region" description="Helical" evidence="6">
    <location>
        <begin position="36"/>
        <end position="55"/>
    </location>
</feature>
<dbReference type="Proteomes" id="UP000319212">
    <property type="component" value="Unassembled WGS sequence"/>
</dbReference>
<evidence type="ECO:0000256" key="4">
    <source>
        <dbReference type="ARBA" id="ARBA00022989"/>
    </source>
</evidence>
<sequence>MLMALTTAFALSQAFRTVAAILATPLQAEFGLSPQALGLFAGAFHFAFGALQLMMGIGIDLQGVRRTVLMAFPLAIVGAAVSALAPNFAVLVAGQVLIGIGCAPAFLVCTVFIARQFPAERFAAVSGMTLGIGSLGMLLTGTPLAWLVQATSWRTGFWALGAGSALSWLLILRLVQEPPAPVASTERPSVLGALRSYGALFALPHTLGIVALAWVTYASFISLRGLWLGPLLIERHGFSLVQSGNVAIAVSVVGMFGPVLFGRFDPGASRRRWIVGFTLTVAAVFGMMAFDPGAALDVAGLIAVGVLSGYIVLQYADVKAAYPAAMTGRAMAVFTMAMFLGVAVMQWFTGAVASIASAHGADPFMSVLLTIAALLVSGAAAFVLLPKPTGTRASSTG</sequence>
<feature type="transmembrane region" description="Helical" evidence="6">
    <location>
        <begin position="67"/>
        <end position="85"/>
    </location>
</feature>
<reference evidence="8 9" key="1">
    <citation type="journal article" date="2019" name="Environ. Microbiol.">
        <title>Species interactions and distinct microbial communities in high Arctic permafrost affected cryosols are associated with the CH4 and CO2 gas fluxes.</title>
        <authorList>
            <person name="Altshuler I."/>
            <person name="Hamel J."/>
            <person name="Turney S."/>
            <person name="Magnuson E."/>
            <person name="Levesque R."/>
            <person name="Greer C."/>
            <person name="Whyte L.G."/>
        </authorList>
    </citation>
    <scope>NUCLEOTIDE SEQUENCE [LARGE SCALE GENOMIC DNA]</scope>
    <source>
        <strain evidence="8 9">S06.C</strain>
    </source>
</reference>
<evidence type="ECO:0000256" key="1">
    <source>
        <dbReference type="ARBA" id="ARBA00004651"/>
    </source>
</evidence>
<dbReference type="PANTHER" id="PTHR43124">
    <property type="entry name" value="PURINE EFFLUX PUMP PBUE"/>
    <property type="match status" value="1"/>
</dbReference>
<protein>
    <submittedName>
        <fullName evidence="8">MFS transporter</fullName>
    </submittedName>
</protein>